<dbReference type="AlphaFoldDB" id="B6HFN2"/>
<evidence type="ECO:0000256" key="1">
    <source>
        <dbReference type="SAM" id="MobiDB-lite"/>
    </source>
</evidence>
<keyword evidence="3" id="KW-1185">Reference proteome</keyword>
<dbReference type="VEuPathDB" id="FungiDB:PCH_Pc20g10330"/>
<evidence type="ECO:0000313" key="2">
    <source>
        <dbReference type="EMBL" id="CAP86362.1"/>
    </source>
</evidence>
<reference evidence="2 3" key="1">
    <citation type="journal article" date="2008" name="Nat. Biotechnol.">
        <title>Genome sequencing and analysis of the filamentous fungus Penicillium chrysogenum.</title>
        <authorList>
            <person name="van den Berg M.A."/>
            <person name="Albang R."/>
            <person name="Albermann K."/>
            <person name="Badger J.H."/>
            <person name="Daran J.-M."/>
            <person name="Driessen A.J.M."/>
            <person name="Garcia-Estrada C."/>
            <person name="Fedorova N.D."/>
            <person name="Harris D.M."/>
            <person name="Heijne W.H.M."/>
            <person name="Joardar V.S."/>
            <person name="Kiel J.A.K.W."/>
            <person name="Kovalchuk A."/>
            <person name="Martin J.F."/>
            <person name="Nierman W.C."/>
            <person name="Nijland J.G."/>
            <person name="Pronk J.T."/>
            <person name="Roubos J.A."/>
            <person name="van der Klei I.J."/>
            <person name="van Peij N.N.M.E."/>
            <person name="Veenhuis M."/>
            <person name="von Doehren H."/>
            <person name="Wagner C."/>
            <person name="Wortman J.R."/>
            <person name="Bovenberg R.A.L."/>
        </authorList>
    </citation>
    <scope>NUCLEOTIDE SEQUENCE [LARGE SCALE GENOMIC DNA]</scope>
    <source>
        <strain evidence="3">ATCC 28089 / DSM 1075 / NRRL 1951 / Wisconsin 54-1255</strain>
    </source>
</reference>
<organism evidence="2 3">
    <name type="scientific">Penicillium rubens (strain ATCC 28089 / DSM 1075 / NRRL 1951 / Wisconsin 54-1255)</name>
    <name type="common">Penicillium chrysogenum</name>
    <dbReference type="NCBI Taxonomy" id="500485"/>
    <lineage>
        <taxon>Eukaryota</taxon>
        <taxon>Fungi</taxon>
        <taxon>Dikarya</taxon>
        <taxon>Ascomycota</taxon>
        <taxon>Pezizomycotina</taxon>
        <taxon>Eurotiomycetes</taxon>
        <taxon>Eurotiomycetidae</taxon>
        <taxon>Eurotiales</taxon>
        <taxon>Aspergillaceae</taxon>
        <taxon>Penicillium</taxon>
        <taxon>Penicillium chrysogenum species complex</taxon>
    </lineage>
</organism>
<dbReference type="EMBL" id="AM920435">
    <property type="protein sequence ID" value="CAP86362.1"/>
    <property type="molecule type" value="Genomic_DNA"/>
</dbReference>
<sequence>MDTDQIPEAASETLNPSLLLHDQAYLSDFLNKGYMEDLSTTDSWNPPQNSAAEPETSRDKTPAVIPAVRAQPMSSSPARGGRPLIRTPKDIRQLLEPSRIHQQKDYSARLHVKDAGEMVKRIPTRLILQTGSGLALEPPPRQPNLQAYLQVRGEPVSLRYWRSSKPGLTRRFRFDLFGREYNPNADENQSILPNSRLAMKVQCFYIQEDDGNGHRKRESDMQSNASKTRDFVQSTLSLLRSLPLVSSVHPKCLARWDTWVLSGNTLLRPPSLSRGPDGIPRCGIARWRSVLCFGARLHLRSCFSPFVLHPSFLQPLSQTLSQPHLSQPHLSQPHLSQPHLSQPHLSQPHLSQRHP</sequence>
<proteinExistence type="predicted"/>
<dbReference type="HOGENOM" id="CLU_780976_0_0_1"/>
<name>B6HFN2_PENRW</name>
<gene>
    <name evidence="2" type="ORF">Pc20g10330</name>
    <name evidence="2" type="ORF">PCH_Pc20g10330</name>
</gene>
<protein>
    <submittedName>
        <fullName evidence="2">Uncharacterized protein</fullName>
    </submittedName>
</protein>
<feature type="region of interest" description="Disordered" evidence="1">
    <location>
        <begin position="323"/>
        <end position="355"/>
    </location>
</feature>
<evidence type="ECO:0000313" key="3">
    <source>
        <dbReference type="Proteomes" id="UP000000724"/>
    </source>
</evidence>
<accession>B6HFN2</accession>
<feature type="region of interest" description="Disordered" evidence="1">
    <location>
        <begin position="39"/>
        <end position="86"/>
    </location>
</feature>
<feature type="compositionally biased region" description="Polar residues" evidence="1">
    <location>
        <begin position="39"/>
        <end position="51"/>
    </location>
</feature>
<dbReference type="Proteomes" id="UP000000724">
    <property type="component" value="Contig Pc00c20"/>
</dbReference>